<dbReference type="EMBL" id="AKHW03006178">
    <property type="protein sequence ID" value="KYO23628.1"/>
    <property type="molecule type" value="Genomic_DNA"/>
</dbReference>
<reference evidence="1 2" key="1">
    <citation type="journal article" date="2012" name="Genome Biol.">
        <title>Sequencing three crocodilian genomes to illuminate the evolution of archosaurs and amniotes.</title>
        <authorList>
            <person name="St John J.A."/>
            <person name="Braun E.L."/>
            <person name="Isberg S.R."/>
            <person name="Miles L.G."/>
            <person name="Chong A.Y."/>
            <person name="Gongora J."/>
            <person name="Dalzell P."/>
            <person name="Moran C."/>
            <person name="Bed'hom B."/>
            <person name="Abzhanov A."/>
            <person name="Burgess S.C."/>
            <person name="Cooksey A.M."/>
            <person name="Castoe T.A."/>
            <person name="Crawford N.G."/>
            <person name="Densmore L.D."/>
            <person name="Drew J.C."/>
            <person name="Edwards S.V."/>
            <person name="Faircloth B.C."/>
            <person name="Fujita M.K."/>
            <person name="Greenwold M.J."/>
            <person name="Hoffmann F.G."/>
            <person name="Howard J.M."/>
            <person name="Iguchi T."/>
            <person name="Janes D.E."/>
            <person name="Khan S.Y."/>
            <person name="Kohno S."/>
            <person name="de Koning A.J."/>
            <person name="Lance S.L."/>
            <person name="McCarthy F.M."/>
            <person name="McCormack J.E."/>
            <person name="Merchant M.E."/>
            <person name="Peterson D.G."/>
            <person name="Pollock D.D."/>
            <person name="Pourmand N."/>
            <person name="Raney B.J."/>
            <person name="Roessler K.A."/>
            <person name="Sanford J.R."/>
            <person name="Sawyer R.H."/>
            <person name="Schmidt C.J."/>
            <person name="Triplett E.W."/>
            <person name="Tuberville T.D."/>
            <person name="Venegas-Anaya M."/>
            <person name="Howard J.T."/>
            <person name="Jarvis E.D."/>
            <person name="Guillette L.J.Jr."/>
            <person name="Glenn T.C."/>
            <person name="Green R.E."/>
            <person name="Ray D.A."/>
        </authorList>
    </citation>
    <scope>NUCLEOTIDE SEQUENCE [LARGE SCALE GENOMIC DNA]</scope>
    <source>
        <strain evidence="1">KSC_2009_1</strain>
    </source>
</reference>
<accession>A0A151MGJ1</accession>
<protein>
    <submittedName>
        <fullName evidence="1">Uncharacterized protein</fullName>
    </submittedName>
</protein>
<keyword evidence="2" id="KW-1185">Reference proteome</keyword>
<evidence type="ECO:0000313" key="1">
    <source>
        <dbReference type="EMBL" id="KYO23628.1"/>
    </source>
</evidence>
<organism evidence="1 2">
    <name type="scientific">Alligator mississippiensis</name>
    <name type="common">American alligator</name>
    <dbReference type="NCBI Taxonomy" id="8496"/>
    <lineage>
        <taxon>Eukaryota</taxon>
        <taxon>Metazoa</taxon>
        <taxon>Chordata</taxon>
        <taxon>Craniata</taxon>
        <taxon>Vertebrata</taxon>
        <taxon>Euteleostomi</taxon>
        <taxon>Archelosauria</taxon>
        <taxon>Archosauria</taxon>
        <taxon>Crocodylia</taxon>
        <taxon>Alligatoridae</taxon>
        <taxon>Alligatorinae</taxon>
        <taxon>Alligator</taxon>
    </lineage>
</organism>
<dbReference type="AlphaFoldDB" id="A0A151MGJ1"/>
<name>A0A151MGJ1_ALLMI</name>
<proteinExistence type="predicted"/>
<evidence type="ECO:0000313" key="2">
    <source>
        <dbReference type="Proteomes" id="UP000050525"/>
    </source>
</evidence>
<dbReference type="Proteomes" id="UP000050525">
    <property type="component" value="Unassembled WGS sequence"/>
</dbReference>
<sequence length="84" mass="9822">MWGLKENRPFLLEIPYVSQANIFVSEEKQLSQWPFWTMREVLPISLQNVHVTGQTVIFVKYSSLSAIKICITLSQRGFLLDHRL</sequence>
<gene>
    <name evidence="1" type="ORF">Y1Q_0002266</name>
</gene>
<comment type="caution">
    <text evidence="1">The sequence shown here is derived from an EMBL/GenBank/DDBJ whole genome shotgun (WGS) entry which is preliminary data.</text>
</comment>